<gene>
    <name evidence="2" type="ORF">GCM10009839_51190</name>
</gene>
<dbReference type="Proteomes" id="UP001500751">
    <property type="component" value="Unassembled WGS sequence"/>
</dbReference>
<evidence type="ECO:0000256" key="1">
    <source>
        <dbReference type="SAM" id="Phobius"/>
    </source>
</evidence>
<keyword evidence="1" id="KW-0472">Membrane</keyword>
<dbReference type="EMBL" id="BAAAQN010000032">
    <property type="protein sequence ID" value="GAA2042255.1"/>
    <property type="molecule type" value="Genomic_DNA"/>
</dbReference>
<feature type="transmembrane region" description="Helical" evidence="1">
    <location>
        <begin position="188"/>
        <end position="207"/>
    </location>
</feature>
<protein>
    <submittedName>
        <fullName evidence="2">Uncharacterized protein</fullName>
    </submittedName>
</protein>
<name>A0ABN2UT00_9ACTN</name>
<feature type="transmembrane region" description="Helical" evidence="1">
    <location>
        <begin position="120"/>
        <end position="139"/>
    </location>
</feature>
<keyword evidence="1" id="KW-1133">Transmembrane helix</keyword>
<feature type="transmembrane region" description="Helical" evidence="1">
    <location>
        <begin position="87"/>
        <end position="108"/>
    </location>
</feature>
<sequence>MVFMREEPVGDIGRPDPFPGRGRRGPAPIGTVAALVLTGLVLLGGGWLFSTLVVHRDWTIYPLLTLTFFSSRFLLKEVALRNSDWRGWGRPMLGALATGAAAGYPVWAEVRDRVSVNTQQLLWAGVGLVVAGPAFLLLTRWGRGPLRVRGSQRLSVTRESAILAVTTIALFPLQYGGGVAADATGEDWFGIGGVICAVLLGIARLKLIQRRAPFGGQLVSALAFALGVIVAFATTFDEDSTLNSSLSVSAGVLVGGMFYLAAIAVLVRFYGWRRPGAGAKRPGGFEVPWL</sequence>
<keyword evidence="1" id="KW-0812">Transmembrane</keyword>
<feature type="transmembrane region" description="Helical" evidence="1">
    <location>
        <begin position="58"/>
        <end position="75"/>
    </location>
</feature>
<comment type="caution">
    <text evidence="2">The sequence shown here is derived from an EMBL/GenBank/DDBJ whole genome shotgun (WGS) entry which is preliminary data.</text>
</comment>
<accession>A0ABN2UT00</accession>
<proteinExistence type="predicted"/>
<keyword evidence="3" id="KW-1185">Reference proteome</keyword>
<reference evidence="2 3" key="1">
    <citation type="journal article" date="2019" name="Int. J. Syst. Evol. Microbiol.">
        <title>The Global Catalogue of Microorganisms (GCM) 10K type strain sequencing project: providing services to taxonomists for standard genome sequencing and annotation.</title>
        <authorList>
            <consortium name="The Broad Institute Genomics Platform"/>
            <consortium name="The Broad Institute Genome Sequencing Center for Infectious Disease"/>
            <person name="Wu L."/>
            <person name="Ma J."/>
        </authorList>
    </citation>
    <scope>NUCLEOTIDE SEQUENCE [LARGE SCALE GENOMIC DNA]</scope>
    <source>
        <strain evidence="2 3">JCM 16014</strain>
    </source>
</reference>
<dbReference type="RefSeq" id="WP_344668194.1">
    <property type="nucleotide sequence ID" value="NZ_BAAAQN010000032.1"/>
</dbReference>
<feature type="transmembrane region" description="Helical" evidence="1">
    <location>
        <begin position="214"/>
        <end position="236"/>
    </location>
</feature>
<feature type="transmembrane region" description="Helical" evidence="1">
    <location>
        <begin position="29"/>
        <end position="52"/>
    </location>
</feature>
<organism evidence="2 3">
    <name type="scientific">Catenulispora yoronensis</name>
    <dbReference type="NCBI Taxonomy" id="450799"/>
    <lineage>
        <taxon>Bacteria</taxon>
        <taxon>Bacillati</taxon>
        <taxon>Actinomycetota</taxon>
        <taxon>Actinomycetes</taxon>
        <taxon>Catenulisporales</taxon>
        <taxon>Catenulisporaceae</taxon>
        <taxon>Catenulispora</taxon>
    </lineage>
</organism>
<feature type="transmembrane region" description="Helical" evidence="1">
    <location>
        <begin position="248"/>
        <end position="271"/>
    </location>
</feature>
<evidence type="ECO:0000313" key="2">
    <source>
        <dbReference type="EMBL" id="GAA2042255.1"/>
    </source>
</evidence>
<evidence type="ECO:0000313" key="3">
    <source>
        <dbReference type="Proteomes" id="UP001500751"/>
    </source>
</evidence>
<feature type="transmembrane region" description="Helical" evidence="1">
    <location>
        <begin position="160"/>
        <end position="176"/>
    </location>
</feature>